<keyword evidence="1" id="KW-0521">NADP</keyword>
<name>A0A375I724_9ACTN</name>
<dbReference type="InterPro" id="IPR013149">
    <property type="entry name" value="ADH-like_C"/>
</dbReference>
<organism evidence="4 5">
    <name type="scientific">Propionibacterium ruminifibrarum</name>
    <dbReference type="NCBI Taxonomy" id="1962131"/>
    <lineage>
        <taxon>Bacteria</taxon>
        <taxon>Bacillati</taxon>
        <taxon>Actinomycetota</taxon>
        <taxon>Actinomycetes</taxon>
        <taxon>Propionibacteriales</taxon>
        <taxon>Propionibacteriaceae</taxon>
        <taxon>Propionibacterium</taxon>
    </lineage>
</organism>
<protein>
    <submittedName>
        <fullName evidence="4">Alcohol dehydrogenase GroES-like domain</fullName>
    </submittedName>
</protein>
<dbReference type="SMART" id="SM00829">
    <property type="entry name" value="PKS_ER"/>
    <property type="match status" value="1"/>
</dbReference>
<dbReference type="InterPro" id="IPR036291">
    <property type="entry name" value="NAD(P)-bd_dom_sf"/>
</dbReference>
<accession>A0A375I724</accession>
<proteinExistence type="predicted"/>
<dbReference type="PANTHER" id="PTHR48106:SF18">
    <property type="entry name" value="QUINONE OXIDOREDUCTASE PIG3"/>
    <property type="match status" value="1"/>
</dbReference>
<dbReference type="SUPFAM" id="SSF50129">
    <property type="entry name" value="GroES-like"/>
    <property type="match status" value="1"/>
</dbReference>
<sequence length="328" mass="34496">MTTMKAIRLTGPTAAEDLHPVDVPVPEPRPGWVRVAVKAFGVNESEVTSRRGQSSPDFSFPRILGIECVGVVDAVDVSSTLTVGQQVATMMGGMGRGWDGSYAEYVLVPEDQLITFTSDLPWEVLGALPEMLQTAHGSLHRALRLDPGQTLLVHGGTSTVGLTATSLAHNMGATVLATSRKSENRLLLEHVGADHVVIDDDTLAEQVSVICPNGLDAVLELVGADALPATLALLKPGGIGCFTGALNGHWTLGDVSPFELVPVGVRLTTYAGEASDLDEASFDGYLKAIAAGSITPVTSAVYRGLARVGQAHHDLEHDRRPGKCVVVL</sequence>
<dbReference type="GO" id="GO:0070402">
    <property type="term" value="F:NADPH binding"/>
    <property type="evidence" value="ECO:0007669"/>
    <property type="project" value="TreeGrafter"/>
</dbReference>
<dbReference type="InterPro" id="IPR020843">
    <property type="entry name" value="ER"/>
</dbReference>
<feature type="domain" description="Enoyl reductase (ER)" evidence="3">
    <location>
        <begin position="13"/>
        <end position="326"/>
    </location>
</feature>
<evidence type="ECO:0000313" key="5">
    <source>
        <dbReference type="Proteomes" id="UP000265962"/>
    </source>
</evidence>
<evidence type="ECO:0000256" key="1">
    <source>
        <dbReference type="ARBA" id="ARBA00022857"/>
    </source>
</evidence>
<dbReference type="EMBL" id="OMOH01000008">
    <property type="protein sequence ID" value="SPF69061.1"/>
    <property type="molecule type" value="Genomic_DNA"/>
</dbReference>
<dbReference type="PANTHER" id="PTHR48106">
    <property type="entry name" value="QUINONE OXIDOREDUCTASE PIG3-RELATED"/>
    <property type="match status" value="1"/>
</dbReference>
<evidence type="ECO:0000259" key="3">
    <source>
        <dbReference type="SMART" id="SM00829"/>
    </source>
</evidence>
<evidence type="ECO:0000256" key="2">
    <source>
        <dbReference type="ARBA" id="ARBA00023002"/>
    </source>
</evidence>
<dbReference type="Gene3D" id="3.90.180.10">
    <property type="entry name" value="Medium-chain alcohol dehydrogenases, catalytic domain"/>
    <property type="match status" value="1"/>
</dbReference>
<dbReference type="RefSeq" id="WP_220474405.1">
    <property type="nucleotide sequence ID" value="NZ_OMOH01000008.1"/>
</dbReference>
<dbReference type="GO" id="GO:0016651">
    <property type="term" value="F:oxidoreductase activity, acting on NAD(P)H"/>
    <property type="evidence" value="ECO:0007669"/>
    <property type="project" value="TreeGrafter"/>
</dbReference>
<evidence type="ECO:0000313" key="4">
    <source>
        <dbReference type="EMBL" id="SPF69061.1"/>
    </source>
</evidence>
<dbReference type="SUPFAM" id="SSF51735">
    <property type="entry name" value="NAD(P)-binding Rossmann-fold domains"/>
    <property type="match status" value="1"/>
</dbReference>
<keyword evidence="2" id="KW-0560">Oxidoreductase</keyword>
<dbReference type="InterPro" id="IPR011032">
    <property type="entry name" value="GroES-like_sf"/>
</dbReference>
<dbReference type="InterPro" id="IPR013154">
    <property type="entry name" value="ADH-like_N"/>
</dbReference>
<dbReference type="Pfam" id="PF00107">
    <property type="entry name" value="ADH_zinc_N"/>
    <property type="match status" value="1"/>
</dbReference>
<dbReference type="Proteomes" id="UP000265962">
    <property type="component" value="Unassembled WGS sequence"/>
</dbReference>
<dbReference type="Gene3D" id="3.40.50.720">
    <property type="entry name" value="NAD(P)-binding Rossmann-like Domain"/>
    <property type="match status" value="1"/>
</dbReference>
<dbReference type="Pfam" id="PF08240">
    <property type="entry name" value="ADH_N"/>
    <property type="match status" value="1"/>
</dbReference>
<dbReference type="AlphaFoldDB" id="A0A375I724"/>
<gene>
    <name evidence="4" type="ORF">PROPJV5_2027</name>
</gene>
<reference evidence="5" key="1">
    <citation type="submission" date="2018-02" db="EMBL/GenBank/DDBJ databases">
        <authorList>
            <person name="Hornung B."/>
        </authorList>
    </citation>
    <scope>NUCLEOTIDE SEQUENCE [LARGE SCALE GENOMIC DNA]</scope>
</reference>
<keyword evidence="5" id="KW-1185">Reference proteome</keyword>